<dbReference type="InterPro" id="IPR012914">
    <property type="entry name" value="PucR_dom"/>
</dbReference>
<dbReference type="PANTHER" id="PTHR33744:SF1">
    <property type="entry name" value="DNA-BINDING TRANSCRIPTIONAL ACTIVATOR ADER"/>
    <property type="match status" value="1"/>
</dbReference>
<dbReference type="Gene3D" id="1.10.10.2840">
    <property type="entry name" value="PucR C-terminal helix-turn-helix domain"/>
    <property type="match status" value="1"/>
</dbReference>
<dbReference type="Pfam" id="PF07905">
    <property type="entry name" value="PucR"/>
    <property type="match status" value="1"/>
</dbReference>
<gene>
    <name evidence="5" type="ORF">EBB54_03475</name>
</gene>
<evidence type="ECO:0000259" key="3">
    <source>
        <dbReference type="Pfam" id="PF13556"/>
    </source>
</evidence>
<organism evidence="5 6">
    <name type="scientific">Schaedlerella arabinosiphila</name>
    <dbReference type="NCBI Taxonomy" id="2044587"/>
    <lineage>
        <taxon>Bacteria</taxon>
        <taxon>Bacillati</taxon>
        <taxon>Bacillota</taxon>
        <taxon>Clostridia</taxon>
        <taxon>Lachnospirales</taxon>
        <taxon>Lachnospiraceae</taxon>
        <taxon>Schaedlerella</taxon>
    </lineage>
</organism>
<dbReference type="InterPro" id="IPR042070">
    <property type="entry name" value="PucR_C-HTH_sf"/>
</dbReference>
<keyword evidence="6" id="KW-1185">Reference proteome</keyword>
<name>A0A426DCL1_9FIRM</name>
<dbReference type="EMBL" id="RHJS01000002">
    <property type="protein sequence ID" value="RRK30546.1"/>
    <property type="molecule type" value="Genomic_DNA"/>
</dbReference>
<feature type="domain" description="CdaR GGDEF-like" evidence="4">
    <location>
        <begin position="291"/>
        <end position="417"/>
    </location>
</feature>
<dbReference type="Proteomes" id="UP000274920">
    <property type="component" value="Unassembled WGS sequence"/>
</dbReference>
<dbReference type="Pfam" id="PF13556">
    <property type="entry name" value="HTH_30"/>
    <property type="match status" value="1"/>
</dbReference>
<dbReference type="InterPro" id="IPR041522">
    <property type="entry name" value="CdaR_GGDEF"/>
</dbReference>
<protein>
    <submittedName>
        <fullName evidence="5">PucR family transcriptional regulator</fullName>
    </submittedName>
</protein>
<feature type="domain" description="Purine catabolism PurC-like" evidence="2">
    <location>
        <begin position="15"/>
        <end position="129"/>
    </location>
</feature>
<dbReference type="PANTHER" id="PTHR33744">
    <property type="entry name" value="CARBOHYDRATE DIACID REGULATOR"/>
    <property type="match status" value="1"/>
</dbReference>
<dbReference type="Pfam" id="PF17853">
    <property type="entry name" value="GGDEF_2"/>
    <property type="match status" value="1"/>
</dbReference>
<comment type="caution">
    <text evidence="5">The sequence shown here is derived from an EMBL/GenBank/DDBJ whole genome shotgun (WGS) entry which is preliminary data.</text>
</comment>
<dbReference type="AlphaFoldDB" id="A0A426DCL1"/>
<proteinExistence type="inferred from homology"/>
<feature type="domain" description="PucR C-terminal helix-turn-helix" evidence="3">
    <location>
        <begin position="469"/>
        <end position="526"/>
    </location>
</feature>
<evidence type="ECO:0000256" key="1">
    <source>
        <dbReference type="ARBA" id="ARBA00006754"/>
    </source>
</evidence>
<dbReference type="InterPro" id="IPR051448">
    <property type="entry name" value="CdaR-like_regulators"/>
</dbReference>
<comment type="similarity">
    <text evidence="1">Belongs to the CdaR family.</text>
</comment>
<reference evidence="5" key="1">
    <citation type="submission" date="2018-10" db="EMBL/GenBank/DDBJ databases">
        <title>Schaedlerella arabinophila gen. nov. sp. nov., isolated from the mouse intestinal tract and comparative analysis with the genome of the closely related altered Schaedler flora strain ASF502.</title>
        <authorList>
            <person name="Miyake S."/>
            <person name="Soh M."/>
            <person name="Seedorf H."/>
        </authorList>
    </citation>
    <scope>NUCLEOTIDE SEQUENCE [LARGE SCALE GENOMIC DNA]</scope>
    <source>
        <strain evidence="5">DSM 106076</strain>
    </source>
</reference>
<evidence type="ECO:0000313" key="5">
    <source>
        <dbReference type="EMBL" id="RRK30546.1"/>
    </source>
</evidence>
<evidence type="ECO:0000259" key="4">
    <source>
        <dbReference type="Pfam" id="PF17853"/>
    </source>
</evidence>
<evidence type="ECO:0000259" key="2">
    <source>
        <dbReference type="Pfam" id="PF07905"/>
    </source>
</evidence>
<accession>A0A426DCL1</accession>
<evidence type="ECO:0000313" key="6">
    <source>
        <dbReference type="Proteomes" id="UP000274920"/>
    </source>
</evidence>
<dbReference type="InterPro" id="IPR025736">
    <property type="entry name" value="PucR_C-HTH_dom"/>
</dbReference>
<sequence>MQTTFEISYYPTVGEILELPVFSTSRLLAGGKGLDHPILGLNLSDNPDYASWISKGELMISTCYSICKDPQAMHDYIPTLAEKGLAGFCIKPTKYLNGKIPDEMIKQADQYGFPLIELPPDIQFSNINSILSEELTRRRTTLLQNTIAVNQMLIRTITEGADLNMIAKMISDLSSGSILIVDSINNLHSLSLRESDEKEFAGFSETQKISIVTKNSQAYELKLGEGSYGYLYIYHPTQNPPLAPELLSQISSTIPLEITREQSVREHGDTLFASFLSHLLSDPITDDHWEQSRANDFKLNLSDNHLIFHLKIDRLKESVNQYRDSFQHTLLVGNIRSTFTKLGIDIRIVRTAEDDLILLNTPEEHLDFQQLIHHLPALLSSFSNEYPDLKLTCGCGRPHFGINGIIQTDTEAKLALKSAISTGQQFLRFDELGLLRLLHSGNPDAESNQFIYELLDPLIKNDLQKHTSLMLTLDYYFEYFGNIKRISEEMFTHYNTISYRIKNIQELTGLDLHNREDHFLLETALYLYKFKNKLAF</sequence>
<dbReference type="RefSeq" id="WP_125126360.1">
    <property type="nucleotide sequence ID" value="NZ_RHJS01000002.1"/>
</dbReference>